<sequence length="270" mass="29429">MLSTGRLLRILDRDPTQMTKAMAGSMARVDASTALHGSGPSKAQAKFLTEMMQRIDDLKELPTYRHPEQDAKALKTRDGMGDGYQLSQADLAWLERLPRDPAAITYDDAVALASMARSISKMHSPSDARLVNAIWNPVKEIHDAARARVELTHADAYASFTVPASAVAAFADAIEGDNPGMHPAEALAQSEELIRKTLAARNRERERKVEKAQQVLDGLQSDAARRVALDHPNTSPEARPGRDATSSDAPVITDWAALRKGLAMLDELTK</sequence>
<evidence type="ECO:0000313" key="3">
    <source>
        <dbReference type="EMBL" id="CCH77737.1"/>
    </source>
</evidence>
<feature type="region of interest" description="Disordered" evidence="2">
    <location>
        <begin position="222"/>
        <end position="248"/>
    </location>
</feature>
<accession>A0A077LXX2</accession>
<dbReference type="OrthoDB" id="422579at2"/>
<evidence type="ECO:0000256" key="1">
    <source>
        <dbReference type="SAM" id="Coils"/>
    </source>
</evidence>
<proteinExistence type="predicted"/>
<gene>
    <name evidence="3" type="ORF">BN12_220015</name>
</gene>
<name>A0A077LXX2_9MICO</name>
<dbReference type="EMBL" id="CAJB01000135">
    <property type="protein sequence ID" value="CCH77737.1"/>
    <property type="molecule type" value="Genomic_DNA"/>
</dbReference>
<protein>
    <submittedName>
        <fullName evidence="3">Uncharacterized protein</fullName>
    </submittedName>
</protein>
<keyword evidence="4" id="KW-1185">Reference proteome</keyword>
<organism evidence="3 4">
    <name type="scientific">Nostocoides japonicum T1-X7</name>
    <dbReference type="NCBI Taxonomy" id="1194083"/>
    <lineage>
        <taxon>Bacteria</taxon>
        <taxon>Bacillati</taxon>
        <taxon>Actinomycetota</taxon>
        <taxon>Actinomycetes</taxon>
        <taxon>Micrococcales</taxon>
        <taxon>Intrasporangiaceae</taxon>
        <taxon>Nostocoides</taxon>
    </lineage>
</organism>
<feature type="coiled-coil region" evidence="1">
    <location>
        <begin position="195"/>
        <end position="222"/>
    </location>
</feature>
<dbReference type="RefSeq" id="WP_048550440.1">
    <property type="nucleotide sequence ID" value="NZ_HF570958.1"/>
</dbReference>
<reference evidence="3 4" key="1">
    <citation type="journal article" date="2013" name="ISME J.">
        <title>A metabolic model for members of the genus Tetrasphaera involved in enhanced biological phosphorus removal.</title>
        <authorList>
            <person name="Kristiansen R."/>
            <person name="Nguyen H.T.T."/>
            <person name="Saunders A.M."/>
            <person name="Nielsen J.L."/>
            <person name="Wimmer R."/>
            <person name="Le V.Q."/>
            <person name="McIlroy S.J."/>
            <person name="Petrovski S."/>
            <person name="Seviour R.J."/>
            <person name="Calteau A."/>
            <person name="Nielsen K.L."/>
            <person name="Nielsen P.H."/>
        </authorList>
    </citation>
    <scope>NUCLEOTIDE SEQUENCE [LARGE SCALE GENOMIC DNA]</scope>
    <source>
        <strain evidence="3 4">T1-X7</strain>
    </source>
</reference>
<evidence type="ECO:0000256" key="2">
    <source>
        <dbReference type="SAM" id="MobiDB-lite"/>
    </source>
</evidence>
<keyword evidence="1" id="KW-0175">Coiled coil</keyword>
<comment type="caution">
    <text evidence="3">The sequence shown here is derived from an EMBL/GenBank/DDBJ whole genome shotgun (WGS) entry which is preliminary data.</text>
</comment>
<dbReference type="Proteomes" id="UP000035721">
    <property type="component" value="Unassembled WGS sequence"/>
</dbReference>
<dbReference type="STRING" id="1194083.BN12_220015"/>
<evidence type="ECO:0000313" key="4">
    <source>
        <dbReference type="Proteomes" id="UP000035721"/>
    </source>
</evidence>
<dbReference type="AlphaFoldDB" id="A0A077LXX2"/>